<evidence type="ECO:0000256" key="4">
    <source>
        <dbReference type="ARBA" id="ARBA00022679"/>
    </source>
</evidence>
<keyword evidence="8" id="KW-0902">Two-component regulatory system</keyword>
<name>A0ABU1ERS6_9FLAO</name>
<protein>
    <recommendedName>
        <fullName evidence="2">histidine kinase</fullName>
        <ecNumber evidence="2">2.7.13.3</ecNumber>
    </recommendedName>
</protein>
<keyword evidence="9" id="KW-0802">TPR repeat</keyword>
<dbReference type="Proteomes" id="UP001257234">
    <property type="component" value="Unassembled WGS sequence"/>
</dbReference>
<proteinExistence type="predicted"/>
<dbReference type="InterPro" id="IPR011712">
    <property type="entry name" value="Sig_transdc_His_kin_sub3_dim/P"/>
</dbReference>
<comment type="caution">
    <text evidence="12">The sequence shown here is derived from an EMBL/GenBank/DDBJ whole genome shotgun (WGS) entry which is preliminary data.</text>
</comment>
<keyword evidence="10" id="KW-0812">Transmembrane</keyword>
<dbReference type="InterPro" id="IPR019734">
    <property type="entry name" value="TPR_rpt"/>
</dbReference>
<reference evidence="13" key="1">
    <citation type="submission" date="2023-07" db="EMBL/GenBank/DDBJ databases">
        <title>Christiangramia sp. SM2212., a novel bacterium of the family Flavobacteriaceae isolated from the sea sediment.</title>
        <authorList>
            <person name="Wang J."/>
            <person name="Zhang X."/>
        </authorList>
    </citation>
    <scope>NUCLEOTIDE SEQUENCE [LARGE SCALE GENOMIC DNA]</scope>
    <source>
        <strain evidence="13">SM2212</strain>
    </source>
</reference>
<keyword evidence="3" id="KW-0597">Phosphoprotein</keyword>
<evidence type="ECO:0000256" key="7">
    <source>
        <dbReference type="ARBA" id="ARBA00022840"/>
    </source>
</evidence>
<dbReference type="Pfam" id="PF02518">
    <property type="entry name" value="HATPase_c"/>
    <property type="match status" value="1"/>
</dbReference>
<evidence type="ECO:0000256" key="3">
    <source>
        <dbReference type="ARBA" id="ARBA00022553"/>
    </source>
</evidence>
<keyword evidence="13" id="KW-1185">Reference proteome</keyword>
<dbReference type="SUPFAM" id="SSF55874">
    <property type="entry name" value="ATPase domain of HSP90 chaperone/DNA topoisomerase II/histidine kinase"/>
    <property type="match status" value="1"/>
</dbReference>
<keyword evidence="10" id="KW-1133">Transmembrane helix</keyword>
<keyword evidence="4" id="KW-0808">Transferase</keyword>
<dbReference type="InterPro" id="IPR011990">
    <property type="entry name" value="TPR-like_helical_dom_sf"/>
</dbReference>
<keyword evidence="5" id="KW-0547">Nucleotide-binding</keyword>
<dbReference type="InterPro" id="IPR036890">
    <property type="entry name" value="HATPase_C_sf"/>
</dbReference>
<feature type="repeat" description="TPR" evidence="9">
    <location>
        <begin position="195"/>
        <end position="228"/>
    </location>
</feature>
<dbReference type="Gene3D" id="3.30.565.10">
    <property type="entry name" value="Histidine kinase-like ATPase, C-terminal domain"/>
    <property type="match status" value="1"/>
</dbReference>
<evidence type="ECO:0000256" key="5">
    <source>
        <dbReference type="ARBA" id="ARBA00022741"/>
    </source>
</evidence>
<evidence type="ECO:0000256" key="6">
    <source>
        <dbReference type="ARBA" id="ARBA00022777"/>
    </source>
</evidence>
<dbReference type="PANTHER" id="PTHR24421">
    <property type="entry name" value="NITRATE/NITRITE SENSOR PROTEIN NARX-RELATED"/>
    <property type="match status" value="1"/>
</dbReference>
<dbReference type="InterPro" id="IPR003594">
    <property type="entry name" value="HATPase_dom"/>
</dbReference>
<feature type="domain" description="Histidine kinase/HSP90-like ATPase" evidence="11">
    <location>
        <begin position="535"/>
        <end position="626"/>
    </location>
</feature>
<keyword evidence="6" id="KW-0418">Kinase</keyword>
<dbReference type="PROSITE" id="PS50005">
    <property type="entry name" value="TPR"/>
    <property type="match status" value="2"/>
</dbReference>
<dbReference type="SUPFAM" id="SSF48452">
    <property type="entry name" value="TPR-like"/>
    <property type="match status" value="2"/>
</dbReference>
<evidence type="ECO:0000256" key="10">
    <source>
        <dbReference type="SAM" id="Phobius"/>
    </source>
</evidence>
<dbReference type="Pfam" id="PF13424">
    <property type="entry name" value="TPR_12"/>
    <property type="match status" value="1"/>
</dbReference>
<dbReference type="SMART" id="SM00387">
    <property type="entry name" value="HATPase_c"/>
    <property type="match status" value="1"/>
</dbReference>
<dbReference type="InterPro" id="IPR050482">
    <property type="entry name" value="Sensor_HK_TwoCompSys"/>
</dbReference>
<dbReference type="PROSITE" id="PS50293">
    <property type="entry name" value="TPR_REGION"/>
    <property type="match status" value="1"/>
</dbReference>
<dbReference type="EC" id="2.7.13.3" evidence="2"/>
<evidence type="ECO:0000313" key="13">
    <source>
        <dbReference type="Proteomes" id="UP001257234"/>
    </source>
</evidence>
<evidence type="ECO:0000256" key="2">
    <source>
        <dbReference type="ARBA" id="ARBA00012438"/>
    </source>
</evidence>
<dbReference type="Gene3D" id="1.25.40.10">
    <property type="entry name" value="Tetratricopeptide repeat domain"/>
    <property type="match status" value="1"/>
</dbReference>
<evidence type="ECO:0000313" key="12">
    <source>
        <dbReference type="EMBL" id="MDR5591097.1"/>
    </source>
</evidence>
<sequence length="627" mass="72840">MRKLSDSTLNKIARKNILDSAFRKTDTLQNDSLKNELLLEISYQYLILGDSISFLNANQEARDFSNQIKDSIGLAASQWDLAHFYHNVNTEDSAYYYYNSAQKIYQDLGDEYNSASLLLNMAIIQKNIKDYTGSEVSTTNAITLLKPLQEYSQLYAAYNNLGIIFGELEQYDKALEYFNIGISYLEKSGEENLYPSVWNNMGVVYRDSKRYRDALNYFEKALHFNSNIKNTDPELYAMILDNRAHTKLRLKDTIGIYEDFSQALVIRKNLGLESGVSINQLHLAEFFLEKGDTQKAKEYASKTMKLAKEIQNSRDLLSSLKLLSQIDPERSLVYANEYIALNDNLQKREREVRNKFARIRFETDEYISETERLNQRVFRISLISLGVLLVFVLLYIIKDQKSKNKFIKQKQSANQEIYNLILAQQKNFEEGKEKEKQHISRELHDGILGRLFGVRLSLDSLNEEDHKDVKKKRYEYIEEIQNIAEEIRLISHRLNKSSIIEVDFKIVLEELIRKQLQTVQLRMDSSINWEVVENDIKINFYRIIQEAINNIHKHAKATEAKVEISKEGNQLVLEVWDNGLGFNADQLKKGIGLENMKTRSQNIKGFFTIESGEEGTLIKVSVNMEKR</sequence>
<keyword evidence="7" id="KW-0067">ATP-binding</keyword>
<dbReference type="RefSeq" id="WP_309561966.1">
    <property type="nucleotide sequence ID" value="NZ_JAVJIU010000004.1"/>
</dbReference>
<keyword evidence="10" id="KW-0472">Membrane</keyword>
<gene>
    <name evidence="12" type="ORF">RE431_10655</name>
</gene>
<comment type="catalytic activity">
    <reaction evidence="1">
        <text>ATP + protein L-histidine = ADP + protein N-phospho-L-histidine.</text>
        <dbReference type="EC" id="2.7.13.3"/>
    </reaction>
</comment>
<organism evidence="12 13">
    <name type="scientific">Christiangramia sediminicola</name>
    <dbReference type="NCBI Taxonomy" id="3073267"/>
    <lineage>
        <taxon>Bacteria</taxon>
        <taxon>Pseudomonadati</taxon>
        <taxon>Bacteroidota</taxon>
        <taxon>Flavobacteriia</taxon>
        <taxon>Flavobacteriales</taxon>
        <taxon>Flavobacteriaceae</taxon>
        <taxon>Christiangramia</taxon>
    </lineage>
</organism>
<accession>A0ABU1ERS6</accession>
<dbReference type="CDD" id="cd16917">
    <property type="entry name" value="HATPase_UhpB-NarQ-NarX-like"/>
    <property type="match status" value="1"/>
</dbReference>
<dbReference type="PANTHER" id="PTHR24421:SF10">
    <property type="entry name" value="NITRATE_NITRITE SENSOR PROTEIN NARQ"/>
    <property type="match status" value="1"/>
</dbReference>
<dbReference type="SMART" id="SM00028">
    <property type="entry name" value="TPR"/>
    <property type="match status" value="4"/>
</dbReference>
<feature type="repeat" description="TPR" evidence="9">
    <location>
        <begin position="155"/>
        <end position="188"/>
    </location>
</feature>
<evidence type="ECO:0000256" key="9">
    <source>
        <dbReference type="PROSITE-ProRule" id="PRU00339"/>
    </source>
</evidence>
<evidence type="ECO:0000256" key="8">
    <source>
        <dbReference type="ARBA" id="ARBA00023012"/>
    </source>
</evidence>
<dbReference type="EMBL" id="JAVJIU010000004">
    <property type="protein sequence ID" value="MDR5591097.1"/>
    <property type="molecule type" value="Genomic_DNA"/>
</dbReference>
<dbReference type="Gene3D" id="1.20.5.1930">
    <property type="match status" value="1"/>
</dbReference>
<evidence type="ECO:0000259" key="11">
    <source>
        <dbReference type="SMART" id="SM00387"/>
    </source>
</evidence>
<evidence type="ECO:0000256" key="1">
    <source>
        <dbReference type="ARBA" id="ARBA00000085"/>
    </source>
</evidence>
<feature type="transmembrane region" description="Helical" evidence="10">
    <location>
        <begin position="377"/>
        <end position="397"/>
    </location>
</feature>
<dbReference type="Pfam" id="PF07730">
    <property type="entry name" value="HisKA_3"/>
    <property type="match status" value="1"/>
</dbReference>